<name>A0ABS1V9J1_9PROT</name>
<sequence>MIALLVEDEALISLALQDLLEAEGFETVVAYTEAEATQAVPDGLTVAIVNLALDVELGGKRVIRHLRERIPHLPVVVVTGYDSTTPEADLRGLGGPTVRFLKPADFGGLAAALRGVIEAGKSPPGPHPRRRRTDQA</sequence>
<evidence type="ECO:0000256" key="5">
    <source>
        <dbReference type="ARBA" id="ARBA00023163"/>
    </source>
</evidence>
<keyword evidence="9" id="KW-1185">Reference proteome</keyword>
<evidence type="ECO:0000259" key="7">
    <source>
        <dbReference type="PROSITE" id="PS50110"/>
    </source>
</evidence>
<keyword evidence="5" id="KW-0804">Transcription</keyword>
<dbReference type="SMART" id="SM00448">
    <property type="entry name" value="REC"/>
    <property type="match status" value="1"/>
</dbReference>
<keyword evidence="1" id="KW-0597">Phosphoprotein</keyword>
<organism evidence="8 9">
    <name type="scientific">Belnapia mucosa</name>
    <dbReference type="NCBI Taxonomy" id="2804532"/>
    <lineage>
        <taxon>Bacteria</taxon>
        <taxon>Pseudomonadati</taxon>
        <taxon>Pseudomonadota</taxon>
        <taxon>Alphaproteobacteria</taxon>
        <taxon>Acetobacterales</taxon>
        <taxon>Roseomonadaceae</taxon>
        <taxon>Belnapia</taxon>
    </lineage>
</organism>
<dbReference type="InterPro" id="IPR039420">
    <property type="entry name" value="WalR-like"/>
</dbReference>
<evidence type="ECO:0000313" key="9">
    <source>
        <dbReference type="Proteomes" id="UP000606490"/>
    </source>
</evidence>
<evidence type="ECO:0000256" key="4">
    <source>
        <dbReference type="ARBA" id="ARBA00023125"/>
    </source>
</evidence>
<keyword evidence="2" id="KW-0902">Two-component regulatory system</keyword>
<evidence type="ECO:0000256" key="1">
    <source>
        <dbReference type="ARBA" id="ARBA00022553"/>
    </source>
</evidence>
<dbReference type="Gene3D" id="3.40.50.2300">
    <property type="match status" value="1"/>
</dbReference>
<dbReference type="Proteomes" id="UP000606490">
    <property type="component" value="Unassembled WGS sequence"/>
</dbReference>
<dbReference type="SUPFAM" id="SSF52172">
    <property type="entry name" value="CheY-like"/>
    <property type="match status" value="1"/>
</dbReference>
<evidence type="ECO:0000256" key="2">
    <source>
        <dbReference type="ARBA" id="ARBA00023012"/>
    </source>
</evidence>
<dbReference type="InterPro" id="IPR001789">
    <property type="entry name" value="Sig_transdc_resp-reg_receiver"/>
</dbReference>
<proteinExistence type="predicted"/>
<reference evidence="8 9" key="1">
    <citation type="submission" date="2021-01" db="EMBL/GenBank/DDBJ databases">
        <title>Belnapia mucosa sp. nov. and Belnapia arida sp. nov., isolated from the Tabernas Desert (Almeria, Spain).</title>
        <authorList>
            <person name="Molina-Menor E."/>
            <person name="Vidal-Verdu A."/>
            <person name="Calonge A."/>
            <person name="Satari L."/>
            <person name="Pereto Magraner J."/>
            <person name="Porcar Miralles M."/>
        </authorList>
    </citation>
    <scope>NUCLEOTIDE SEQUENCE [LARGE SCALE GENOMIC DNA]</scope>
    <source>
        <strain evidence="8 9">T6</strain>
    </source>
</reference>
<feature type="domain" description="Response regulatory" evidence="7">
    <location>
        <begin position="2"/>
        <end position="117"/>
    </location>
</feature>
<comment type="caution">
    <text evidence="6">Lacks conserved residue(s) required for the propagation of feature annotation.</text>
</comment>
<dbReference type="PANTHER" id="PTHR48111:SF1">
    <property type="entry name" value="TWO-COMPONENT RESPONSE REGULATOR ORR33"/>
    <property type="match status" value="1"/>
</dbReference>
<dbReference type="PROSITE" id="PS50110">
    <property type="entry name" value="RESPONSE_REGULATORY"/>
    <property type="match status" value="1"/>
</dbReference>
<dbReference type="RefSeq" id="WP_202828048.1">
    <property type="nucleotide sequence ID" value="NZ_JAEUXJ010000013.1"/>
</dbReference>
<keyword evidence="3" id="KW-0805">Transcription regulation</keyword>
<protein>
    <submittedName>
        <fullName evidence="8">Response regulator</fullName>
    </submittedName>
</protein>
<gene>
    <name evidence="8" type="ORF">JMJ55_23490</name>
</gene>
<dbReference type="CDD" id="cd00156">
    <property type="entry name" value="REC"/>
    <property type="match status" value="1"/>
</dbReference>
<keyword evidence="4" id="KW-0238">DNA-binding</keyword>
<dbReference type="Pfam" id="PF00072">
    <property type="entry name" value="Response_reg"/>
    <property type="match status" value="1"/>
</dbReference>
<dbReference type="PANTHER" id="PTHR48111">
    <property type="entry name" value="REGULATOR OF RPOS"/>
    <property type="match status" value="1"/>
</dbReference>
<evidence type="ECO:0000256" key="3">
    <source>
        <dbReference type="ARBA" id="ARBA00023015"/>
    </source>
</evidence>
<dbReference type="InterPro" id="IPR011006">
    <property type="entry name" value="CheY-like_superfamily"/>
</dbReference>
<dbReference type="EMBL" id="JAEUXJ010000013">
    <property type="protein sequence ID" value="MBL6458307.1"/>
    <property type="molecule type" value="Genomic_DNA"/>
</dbReference>
<accession>A0ABS1V9J1</accession>
<evidence type="ECO:0000313" key="8">
    <source>
        <dbReference type="EMBL" id="MBL6458307.1"/>
    </source>
</evidence>
<evidence type="ECO:0000256" key="6">
    <source>
        <dbReference type="PROSITE-ProRule" id="PRU00169"/>
    </source>
</evidence>
<comment type="caution">
    <text evidence="8">The sequence shown here is derived from an EMBL/GenBank/DDBJ whole genome shotgun (WGS) entry which is preliminary data.</text>
</comment>